<dbReference type="InterPro" id="IPR005114">
    <property type="entry name" value="Helicase_assoc"/>
</dbReference>
<dbReference type="Proteomes" id="UP000002212">
    <property type="component" value="Plasmid pROB01"/>
</dbReference>
<organism evidence="3 4">
    <name type="scientific">Rhodococcus opacus (strain B4)</name>
    <dbReference type="NCBI Taxonomy" id="632772"/>
    <lineage>
        <taxon>Bacteria</taxon>
        <taxon>Bacillati</taxon>
        <taxon>Actinomycetota</taxon>
        <taxon>Actinomycetes</taxon>
        <taxon>Mycobacteriales</taxon>
        <taxon>Nocardiaceae</taxon>
        <taxon>Rhodococcus</taxon>
    </lineage>
</organism>
<dbReference type="PANTHER" id="PTHR33418">
    <property type="entry name" value="HELICASE-ASSOCIATED"/>
    <property type="match status" value="1"/>
</dbReference>
<geneLocation type="plasmid" evidence="3 4">
    <name>pROB01</name>
</geneLocation>
<accession>C1BC97</accession>
<reference evidence="3 4" key="1">
    <citation type="submission" date="2009-03" db="EMBL/GenBank/DDBJ databases">
        <title>Comparison of the complete genome sequences of Rhodococcus erythropolis PR4 and Rhodococcus opacus B4.</title>
        <authorList>
            <person name="Takarada H."/>
            <person name="Sekine M."/>
            <person name="Hosoyama A."/>
            <person name="Yamada R."/>
            <person name="Fujisawa T."/>
            <person name="Omata S."/>
            <person name="Shimizu A."/>
            <person name="Tsukatani N."/>
            <person name="Tanikawa S."/>
            <person name="Fujita N."/>
            <person name="Harayama S."/>
        </authorList>
    </citation>
    <scope>NUCLEOTIDE SEQUENCE [LARGE SCALE GENOMIC DNA]</scope>
    <source>
        <strain evidence="3 4">B4</strain>
        <plasmid evidence="3 4">pROB01</plasmid>
    </source>
</reference>
<evidence type="ECO:0000259" key="2">
    <source>
        <dbReference type="Pfam" id="PF03457"/>
    </source>
</evidence>
<dbReference type="Gene3D" id="6.10.140.530">
    <property type="match status" value="5"/>
</dbReference>
<dbReference type="REBASE" id="20645">
    <property type="entry name" value="RopB4ORF4530P"/>
</dbReference>
<dbReference type="RefSeq" id="WP_007297989.1">
    <property type="nucleotide sequence ID" value="NC_012520.1"/>
</dbReference>
<dbReference type="PATRIC" id="fig|632772.20.peg.8205"/>
<feature type="domain" description="Helicase-associated" evidence="2">
    <location>
        <begin position="175"/>
        <end position="235"/>
    </location>
</feature>
<proteinExistence type="predicted"/>
<feature type="domain" description="Helicase-associated" evidence="2">
    <location>
        <begin position="312"/>
        <end position="373"/>
    </location>
</feature>
<dbReference type="AlphaFoldDB" id="C1BC97"/>
<dbReference type="HOGENOM" id="CLU_717428_0_0_11"/>
<keyword evidence="3" id="KW-0614">Plasmid</keyword>
<evidence type="ECO:0000313" key="3">
    <source>
        <dbReference type="EMBL" id="BAH55952.1"/>
    </source>
</evidence>
<feature type="compositionally biased region" description="Basic and acidic residues" evidence="1">
    <location>
        <begin position="1"/>
        <end position="12"/>
    </location>
</feature>
<feature type="domain" description="Helicase-associated" evidence="2">
    <location>
        <begin position="106"/>
        <end position="165"/>
    </location>
</feature>
<dbReference type="OrthoDB" id="9776021at2"/>
<dbReference type="KEGG" id="rop:ROP_pROB01-04530"/>
<name>C1BC97_RHOOB</name>
<dbReference type="Pfam" id="PF03457">
    <property type="entry name" value="HA"/>
    <property type="match status" value="5"/>
</dbReference>
<feature type="domain" description="Helicase-associated" evidence="2">
    <location>
        <begin position="243"/>
        <end position="304"/>
    </location>
</feature>
<feature type="region of interest" description="Disordered" evidence="1">
    <location>
        <begin position="1"/>
        <end position="36"/>
    </location>
</feature>
<dbReference type="EMBL" id="AP011116">
    <property type="protein sequence ID" value="BAH55952.1"/>
    <property type="molecule type" value="Genomic_DNA"/>
</dbReference>
<evidence type="ECO:0000313" key="4">
    <source>
        <dbReference type="Proteomes" id="UP000002212"/>
    </source>
</evidence>
<protein>
    <recommendedName>
        <fullName evidence="2">Helicase-associated domain-containing protein</fullName>
    </recommendedName>
</protein>
<feature type="compositionally biased region" description="Polar residues" evidence="1">
    <location>
        <begin position="13"/>
        <end position="25"/>
    </location>
</feature>
<gene>
    <name evidence="3" type="ordered locus">ROP_pROB01-04530</name>
</gene>
<feature type="domain" description="Helicase-associated" evidence="2">
    <location>
        <begin position="35"/>
        <end position="96"/>
    </location>
</feature>
<dbReference type="PANTHER" id="PTHR33418:SF1">
    <property type="entry name" value="HELICASE-ASSOCIATED DOMAIN-CONTAINING PROTEIN"/>
    <property type="match status" value="1"/>
</dbReference>
<evidence type="ECO:0000256" key="1">
    <source>
        <dbReference type="SAM" id="MobiDB-lite"/>
    </source>
</evidence>
<sequence>MTADHDGRKNGRDNPSATGVRSEQPPTGRAGGAGDESWNAGFAALRRYVERCGNAAPPAPTRATGIDLGRWVRRIRDVYWHGTLSPDRIRILEALPGWTWGPARPKSWRSGFLALRRFLEAHRTAVVPETALVDGVALAEWARTQREEHAAGTLAPPRVAALDTLPHWQWDPEMYRWTQGLHTLRDHVRVHGSADVPRSAQSEGFPLGTWIGRCRQDFHAGALAPERIAALEQLPGWRWSRVDESWLAGLSELRRFIDTHGHAAPSQRYTVGQFRLGMWVARRRREYRAGKLAPDRVTELEALPGWQWNPADERWRQGFTALTAYAAAHGHASPAHRETVNGDAVGKWVANQRRRHARGHLGADRVASLEALPGWVWAGRRHPQH</sequence>